<evidence type="ECO:0000313" key="4">
    <source>
        <dbReference type="Proteomes" id="UP000305093"/>
    </source>
</evidence>
<dbReference type="AlphaFoldDB" id="A0A246X4Z8"/>
<reference evidence="1 3" key="1">
    <citation type="submission" date="2018-05" db="EMBL/GenBank/DDBJ databases">
        <title>Genomic sequencing of EHEC O26 New European Clone.</title>
        <authorList>
            <person name="Karnisova L."/>
            <person name="Nunvar J."/>
            <person name="Marejkova M."/>
            <person name="Mellmann A."/>
            <person name="Drevinek P."/>
            <person name="Blahova K."/>
            <person name="Bielaszewska M."/>
        </authorList>
    </citation>
    <scope>NUCLEOTIDE SEQUENCE [LARGE SCALE GENOMIC DNA]</scope>
    <source>
        <strain evidence="1 3">14-391</strain>
    </source>
</reference>
<name>A0A246X4Z8_ECOLX</name>
<sequence>MYFTIIFSSSFQSVLKLSGADVQKIHSHCKAAGTNSPCCVCRKYSQNKALPEAGRTYPVLYGH</sequence>
<proteinExistence type="predicted"/>
<reference evidence="2 4" key="2">
    <citation type="submission" date="2018-12" db="EMBL/GenBank/DDBJ databases">
        <title>Food and Water Safety Consortium.</title>
        <authorList>
            <person name="Tyson S."/>
            <person name="Peterson C.-L."/>
            <person name="Olson A."/>
            <person name="Tyler S."/>
            <person name="Cabral J."/>
            <person name="Lynch T."/>
            <person name="Knox N."/>
            <person name="Van Domselaar G."/>
            <person name="Graham M."/>
        </authorList>
    </citation>
    <scope>NUCLEOTIDE SEQUENCE [LARGE SCALE GENOMIC DNA]</scope>
    <source>
        <strain evidence="2 4">FWSEC0419</strain>
    </source>
</reference>
<dbReference type="Proteomes" id="UP000248865">
    <property type="component" value="Unassembled WGS sequence"/>
</dbReference>
<evidence type="ECO:0000313" key="2">
    <source>
        <dbReference type="EMBL" id="TJF64754.1"/>
    </source>
</evidence>
<comment type="caution">
    <text evidence="1">The sequence shown here is derived from an EMBL/GenBank/DDBJ whole genome shotgun (WGS) entry which is preliminary data.</text>
</comment>
<dbReference type="EMBL" id="RROO01000025">
    <property type="protein sequence ID" value="TJF64754.1"/>
    <property type="molecule type" value="Genomic_DNA"/>
</dbReference>
<organism evidence="1 3">
    <name type="scientific">Escherichia coli</name>
    <dbReference type="NCBI Taxonomy" id="562"/>
    <lineage>
        <taxon>Bacteria</taxon>
        <taxon>Pseudomonadati</taxon>
        <taxon>Pseudomonadota</taxon>
        <taxon>Gammaproteobacteria</taxon>
        <taxon>Enterobacterales</taxon>
        <taxon>Enterobacteriaceae</taxon>
        <taxon>Escherichia</taxon>
    </lineage>
</organism>
<evidence type="ECO:0000313" key="3">
    <source>
        <dbReference type="Proteomes" id="UP000248865"/>
    </source>
</evidence>
<evidence type="ECO:0000313" key="1">
    <source>
        <dbReference type="EMBL" id="PZZ60850.1"/>
    </source>
</evidence>
<protein>
    <submittedName>
        <fullName evidence="1">Uncharacterized protein</fullName>
    </submittedName>
</protein>
<gene>
    <name evidence="2" type="ORF">C9194_14670</name>
    <name evidence="1" type="ORF">DIV22_25285</name>
</gene>
<accession>A0A246X4Z8</accession>
<dbReference type="EMBL" id="QFSS01000401">
    <property type="protein sequence ID" value="PZZ60850.1"/>
    <property type="molecule type" value="Genomic_DNA"/>
</dbReference>
<dbReference type="Proteomes" id="UP000305093">
    <property type="component" value="Unassembled WGS sequence"/>
</dbReference>